<dbReference type="KEGG" id="ete:ETEE_0726"/>
<evidence type="ECO:0000313" key="1">
    <source>
        <dbReference type="EMBL" id="AIJ07197.1"/>
    </source>
</evidence>
<dbReference type="HOGENOM" id="CLU_2878688_0_0_6"/>
<dbReference type="EMBL" id="CP006664">
    <property type="protein sequence ID" value="AIJ07197.1"/>
    <property type="molecule type" value="Genomic_DNA"/>
</dbReference>
<name>A0A076LK47_9GAMM</name>
<accession>A0A076LK47</accession>
<proteinExistence type="predicted"/>
<reference evidence="1 2" key="1">
    <citation type="journal article" date="2012" name="PLoS ONE">
        <title>Edwardsiella comparative phylogenomics reveal the new intra/inter-species taxonomic relationships, virulence evolution and niche adaptation mechanisms.</title>
        <authorList>
            <person name="Yang M."/>
            <person name="Lv Y."/>
            <person name="Xiao J."/>
            <person name="Wu H."/>
            <person name="Zheng H."/>
            <person name="Liu Q."/>
            <person name="Zhang Y."/>
            <person name="Wang Q."/>
        </authorList>
    </citation>
    <scope>NUCLEOTIDE SEQUENCE [LARGE SCALE GENOMIC DNA]</scope>
    <source>
        <strain evidence="2">080813</strain>
    </source>
</reference>
<dbReference type="AlphaFoldDB" id="A0A076LK47"/>
<gene>
    <name evidence="1" type="ORF">ETEE_0726</name>
</gene>
<dbReference type="Proteomes" id="UP000028681">
    <property type="component" value="Chromosome"/>
</dbReference>
<sequence length="63" mass="6890">MHCAARGVGAQGCGPCDGHAVYRGCSHHTCHGVAIANLRARRRRSRGIAPFILIPCNHYILFY</sequence>
<evidence type="ECO:0000313" key="2">
    <source>
        <dbReference type="Proteomes" id="UP000028681"/>
    </source>
</evidence>
<organism evidence="1 2">
    <name type="scientific">Edwardsiella anguillarum ET080813</name>
    <dbReference type="NCBI Taxonomy" id="667120"/>
    <lineage>
        <taxon>Bacteria</taxon>
        <taxon>Pseudomonadati</taxon>
        <taxon>Pseudomonadota</taxon>
        <taxon>Gammaproteobacteria</taxon>
        <taxon>Enterobacterales</taxon>
        <taxon>Hafniaceae</taxon>
        <taxon>Edwardsiella</taxon>
    </lineage>
</organism>
<protein>
    <submittedName>
        <fullName evidence="1">Uncharacterized protein</fullName>
    </submittedName>
</protein>